<dbReference type="Pfam" id="PF00512">
    <property type="entry name" value="HisKA"/>
    <property type="match status" value="1"/>
</dbReference>
<evidence type="ECO:0000313" key="19">
    <source>
        <dbReference type="EMBL" id="QED27429.1"/>
    </source>
</evidence>
<dbReference type="EC" id="2.7.13.3" evidence="3"/>
<feature type="modified residue" description="4-aspartylphosphate" evidence="13">
    <location>
        <position position="661"/>
    </location>
</feature>
<dbReference type="GO" id="GO:0000155">
    <property type="term" value="F:phosphorelay sensor kinase activity"/>
    <property type="evidence" value="ECO:0007669"/>
    <property type="project" value="InterPro"/>
</dbReference>
<dbReference type="PRINTS" id="PR00344">
    <property type="entry name" value="BCTRLSENSOR"/>
</dbReference>
<dbReference type="SUPFAM" id="SSF52172">
    <property type="entry name" value="CheY-like"/>
    <property type="match status" value="1"/>
</dbReference>
<dbReference type="Gene3D" id="3.30.565.10">
    <property type="entry name" value="Histidine kinase-like ATPase, C-terminal domain"/>
    <property type="match status" value="1"/>
</dbReference>
<feature type="transmembrane region" description="Helical" evidence="15">
    <location>
        <begin position="124"/>
        <end position="147"/>
    </location>
</feature>
<feature type="transmembrane region" description="Helical" evidence="15">
    <location>
        <begin position="159"/>
        <end position="177"/>
    </location>
</feature>
<evidence type="ECO:0000256" key="11">
    <source>
        <dbReference type="ARBA" id="ARBA00023136"/>
    </source>
</evidence>
<evidence type="ECO:0000256" key="7">
    <source>
        <dbReference type="ARBA" id="ARBA00022741"/>
    </source>
</evidence>
<evidence type="ECO:0000256" key="9">
    <source>
        <dbReference type="ARBA" id="ARBA00022840"/>
    </source>
</evidence>
<feature type="transmembrane region" description="Helical" evidence="15">
    <location>
        <begin position="48"/>
        <end position="67"/>
    </location>
</feature>
<evidence type="ECO:0000256" key="8">
    <source>
        <dbReference type="ARBA" id="ARBA00022777"/>
    </source>
</evidence>
<comment type="subcellular location">
    <subcellularLocation>
        <location evidence="2">Membrane</location>
    </subcellularLocation>
</comment>
<dbReference type="InterPro" id="IPR036097">
    <property type="entry name" value="HisK_dim/P_sf"/>
</dbReference>
<dbReference type="RefSeq" id="WP_146959114.1">
    <property type="nucleotide sequence ID" value="NZ_CP042467.1"/>
</dbReference>
<dbReference type="InterPro" id="IPR008207">
    <property type="entry name" value="Sig_transdc_His_kin_Hpt_dom"/>
</dbReference>
<keyword evidence="6 15" id="KW-0812">Transmembrane</keyword>
<keyword evidence="10 15" id="KW-1133">Transmembrane helix</keyword>
<evidence type="ECO:0000256" key="6">
    <source>
        <dbReference type="ARBA" id="ARBA00022692"/>
    </source>
</evidence>
<dbReference type="SMART" id="SM00073">
    <property type="entry name" value="HPT"/>
    <property type="match status" value="1"/>
</dbReference>
<evidence type="ECO:0000256" key="14">
    <source>
        <dbReference type="SAM" id="Coils"/>
    </source>
</evidence>
<dbReference type="Proteomes" id="UP000321595">
    <property type="component" value="Chromosome"/>
</dbReference>
<dbReference type="EMBL" id="CP042467">
    <property type="protein sequence ID" value="QED27429.1"/>
    <property type="molecule type" value="Genomic_DNA"/>
</dbReference>
<comment type="catalytic activity">
    <reaction evidence="1">
        <text>ATP + protein L-histidine = ADP + protein N-phospho-L-histidine.</text>
        <dbReference type="EC" id="2.7.13.3"/>
    </reaction>
</comment>
<dbReference type="Gene3D" id="3.40.50.2300">
    <property type="match status" value="1"/>
</dbReference>
<dbReference type="PROSITE" id="PS50894">
    <property type="entry name" value="HPT"/>
    <property type="match status" value="1"/>
</dbReference>
<evidence type="ECO:0000256" key="15">
    <source>
        <dbReference type="SAM" id="Phobius"/>
    </source>
</evidence>
<feature type="domain" description="Histidine kinase" evidence="16">
    <location>
        <begin position="228"/>
        <end position="444"/>
    </location>
</feature>
<evidence type="ECO:0000256" key="1">
    <source>
        <dbReference type="ARBA" id="ARBA00000085"/>
    </source>
</evidence>
<keyword evidence="8" id="KW-0418">Kinase</keyword>
<dbReference type="InterPro" id="IPR004358">
    <property type="entry name" value="Sig_transdc_His_kin-like_C"/>
</dbReference>
<dbReference type="Pfam" id="PF02518">
    <property type="entry name" value="HATPase_c"/>
    <property type="match status" value="1"/>
</dbReference>
<dbReference type="SUPFAM" id="SSF47226">
    <property type="entry name" value="Histidine-containing phosphotransfer domain, HPT domain"/>
    <property type="match status" value="1"/>
</dbReference>
<dbReference type="FunFam" id="1.10.287.130:FF:000004">
    <property type="entry name" value="Ethylene receptor 1"/>
    <property type="match status" value="1"/>
</dbReference>
<proteinExistence type="predicted"/>
<dbReference type="Pfam" id="PF00072">
    <property type="entry name" value="Response_reg"/>
    <property type="match status" value="1"/>
</dbReference>
<reference evidence="19 20" key="1">
    <citation type="submission" date="2019-08" db="EMBL/GenBank/DDBJ databases">
        <authorList>
            <person name="Liang Q."/>
        </authorList>
    </citation>
    <scope>NUCLEOTIDE SEQUENCE [LARGE SCALE GENOMIC DNA]</scope>
    <source>
        <strain evidence="19 20">V1718</strain>
    </source>
</reference>
<evidence type="ECO:0000256" key="2">
    <source>
        <dbReference type="ARBA" id="ARBA00004370"/>
    </source>
</evidence>
<evidence type="ECO:0000256" key="4">
    <source>
        <dbReference type="ARBA" id="ARBA00022553"/>
    </source>
</evidence>
<dbReference type="SMART" id="SM00388">
    <property type="entry name" value="HisKA"/>
    <property type="match status" value="1"/>
</dbReference>
<feature type="coiled-coil region" evidence="14">
    <location>
        <begin position="191"/>
        <end position="218"/>
    </location>
</feature>
<protein>
    <recommendedName>
        <fullName evidence="3">histidine kinase</fullName>
        <ecNumber evidence="3">2.7.13.3</ecNumber>
    </recommendedName>
</protein>
<evidence type="ECO:0000313" key="20">
    <source>
        <dbReference type="Proteomes" id="UP000321595"/>
    </source>
</evidence>
<keyword evidence="4 13" id="KW-0597">Phosphoprotein</keyword>
<feature type="domain" description="HPt" evidence="18">
    <location>
        <begin position="760"/>
        <end position="853"/>
    </location>
</feature>
<dbReference type="SMART" id="SM00387">
    <property type="entry name" value="HATPase_c"/>
    <property type="match status" value="1"/>
</dbReference>
<sequence length="869" mass="95755">MAKNDTQELLSAKIETPPHGARLDVLIMIVGAGWVLFTLLHLMKGRMIHSAIDLGVLALTGILWVIVRQVEEAHHRWLAHVNLGISITGLVVVSLLSGQGDAMALWYMAAAPLLAVFQSGARAAVLWAILVSIALAGIHLSGDYFYLAPEYVSSGQELLFGQMFLVGLVLGFAIASFRTTKHYIARIQHHEELMREKAIALRRNATELERARDQAVRASNIKSQFLANVSHEIKTPLNGVLGMVSVLFATPLTPEQHQILRTIDKSGKSLLSIINDLLDFSKLEAGGVQIETVAFDLRECIEDVLDLFSGPSYEKGLDLGYTMKEDVPTRVMGDVTRFRQILLNLVNNGVKFTERGEVRVEVSMLEEQILVSVIDTGIGIDEAHQHKLFASFSQVDASTTRKYGGTGLGLAISKRIAELMGGKIWVESKLGEGAAFRFTSNVQALDPAIAADVSGWDLDWLDPAADHLTLFEKQILLVASPGISRDTLISFAMQWGMDVFLVLDPVRIRHTLELEPGLAMAVFFAEDYRPEHLEAVREHRPNLPIVLVGTLADPQSVASETGFQGTIYRPLRYRQVVHTFEGLLGGQASTVPKVPRSLNPFDGEFARRIPMRVLVAEDNLVNQKVAEAMLRGLGYDPHIVATGAQALELNTETEFDVILMDMHMPEVDGLEATRRIRQKSGTSRPWIVALTASSLEEQRQQCLDAGMNDFIGKPIEIESLIGALERYGKARGITTSNDMVSALERDEEPLMRLKEVFAKQPDKYNELIKDHIENGRELIGQIDDTLHQENWGGLEVAAHSLKGSASLFGSTRVSELAQRLEVSAKNKGTGDASKLFEALVQAWAKSEIGLQSEIERNRTTVSPSEASHS</sequence>
<dbReference type="GO" id="GO:0005886">
    <property type="term" value="C:plasma membrane"/>
    <property type="evidence" value="ECO:0007669"/>
    <property type="project" value="UniProtKB-SubCell"/>
</dbReference>
<dbReference type="Pfam" id="PF01627">
    <property type="entry name" value="Hpt"/>
    <property type="match status" value="1"/>
</dbReference>
<dbReference type="CDD" id="cd00088">
    <property type="entry name" value="HPT"/>
    <property type="match status" value="1"/>
</dbReference>
<dbReference type="PROSITE" id="PS50109">
    <property type="entry name" value="HIS_KIN"/>
    <property type="match status" value="1"/>
</dbReference>
<organism evidence="19 20">
    <name type="scientific">Microvenator marinus</name>
    <dbReference type="NCBI Taxonomy" id="2600177"/>
    <lineage>
        <taxon>Bacteria</taxon>
        <taxon>Deltaproteobacteria</taxon>
        <taxon>Bradymonadales</taxon>
        <taxon>Microvenatoraceae</taxon>
        <taxon>Microvenator</taxon>
    </lineage>
</organism>
<dbReference type="InterPro" id="IPR011006">
    <property type="entry name" value="CheY-like_superfamily"/>
</dbReference>
<dbReference type="InterPro" id="IPR003594">
    <property type="entry name" value="HATPase_dom"/>
</dbReference>
<dbReference type="InterPro" id="IPR036641">
    <property type="entry name" value="HPT_dom_sf"/>
</dbReference>
<dbReference type="InterPro" id="IPR003661">
    <property type="entry name" value="HisK_dim/P_dom"/>
</dbReference>
<dbReference type="SUPFAM" id="SSF55874">
    <property type="entry name" value="ATPase domain of HSP90 chaperone/DNA topoisomerase II/histidine kinase"/>
    <property type="match status" value="1"/>
</dbReference>
<dbReference type="Gene3D" id="1.10.287.130">
    <property type="match status" value="1"/>
</dbReference>
<dbReference type="CDD" id="cd00082">
    <property type="entry name" value="HisKA"/>
    <property type="match status" value="1"/>
</dbReference>
<dbReference type="FunFam" id="3.30.565.10:FF:000010">
    <property type="entry name" value="Sensor histidine kinase RcsC"/>
    <property type="match status" value="1"/>
</dbReference>
<accession>A0A5B8XVF3</accession>
<dbReference type="SMART" id="SM00448">
    <property type="entry name" value="REC"/>
    <property type="match status" value="1"/>
</dbReference>
<name>A0A5B8XVF3_9DELT</name>
<dbReference type="SUPFAM" id="SSF47384">
    <property type="entry name" value="Homodimeric domain of signal transducing histidine kinase"/>
    <property type="match status" value="1"/>
</dbReference>
<dbReference type="PANTHER" id="PTHR45339">
    <property type="entry name" value="HYBRID SIGNAL TRANSDUCTION HISTIDINE KINASE J"/>
    <property type="match status" value="1"/>
</dbReference>
<gene>
    <name evidence="19" type="ORF">FRD01_09290</name>
</gene>
<keyword evidence="11 15" id="KW-0472">Membrane</keyword>
<evidence type="ECO:0000256" key="5">
    <source>
        <dbReference type="ARBA" id="ARBA00022679"/>
    </source>
</evidence>
<dbReference type="PROSITE" id="PS50110">
    <property type="entry name" value="RESPONSE_REGULATORY"/>
    <property type="match status" value="1"/>
</dbReference>
<feature type="modified residue" description="Phosphohistidine" evidence="12">
    <location>
        <position position="799"/>
    </location>
</feature>
<dbReference type="InterPro" id="IPR005467">
    <property type="entry name" value="His_kinase_dom"/>
</dbReference>
<evidence type="ECO:0000256" key="13">
    <source>
        <dbReference type="PROSITE-ProRule" id="PRU00169"/>
    </source>
</evidence>
<evidence type="ECO:0000259" key="17">
    <source>
        <dbReference type="PROSITE" id="PS50110"/>
    </source>
</evidence>
<feature type="transmembrane region" description="Helical" evidence="15">
    <location>
        <begin position="79"/>
        <end position="96"/>
    </location>
</feature>
<evidence type="ECO:0000259" key="18">
    <source>
        <dbReference type="PROSITE" id="PS50894"/>
    </source>
</evidence>
<feature type="domain" description="Response regulatory" evidence="17">
    <location>
        <begin position="612"/>
        <end position="728"/>
    </location>
</feature>
<evidence type="ECO:0000256" key="10">
    <source>
        <dbReference type="ARBA" id="ARBA00022989"/>
    </source>
</evidence>
<dbReference type="Gene3D" id="1.20.120.160">
    <property type="entry name" value="HPT domain"/>
    <property type="match status" value="1"/>
</dbReference>
<feature type="transmembrane region" description="Helical" evidence="15">
    <location>
        <begin position="21"/>
        <end position="42"/>
    </location>
</feature>
<keyword evidence="14" id="KW-0175">Coiled coil</keyword>
<evidence type="ECO:0000259" key="16">
    <source>
        <dbReference type="PROSITE" id="PS50109"/>
    </source>
</evidence>
<dbReference type="AlphaFoldDB" id="A0A5B8XVF3"/>
<dbReference type="OrthoDB" id="9796305at2"/>
<evidence type="ECO:0000256" key="12">
    <source>
        <dbReference type="PROSITE-ProRule" id="PRU00110"/>
    </source>
</evidence>
<evidence type="ECO:0000256" key="3">
    <source>
        <dbReference type="ARBA" id="ARBA00012438"/>
    </source>
</evidence>
<dbReference type="InterPro" id="IPR036890">
    <property type="entry name" value="HATPase_C_sf"/>
</dbReference>
<dbReference type="CDD" id="cd16922">
    <property type="entry name" value="HATPase_EvgS-ArcB-TorS-like"/>
    <property type="match status" value="1"/>
</dbReference>
<dbReference type="CDD" id="cd17546">
    <property type="entry name" value="REC_hyHK_CKI1_RcsC-like"/>
    <property type="match status" value="1"/>
</dbReference>
<keyword evidence="5" id="KW-0808">Transferase</keyword>
<keyword evidence="9" id="KW-0067">ATP-binding</keyword>
<dbReference type="GO" id="GO:0005524">
    <property type="term" value="F:ATP binding"/>
    <property type="evidence" value="ECO:0007669"/>
    <property type="project" value="UniProtKB-KW"/>
</dbReference>
<dbReference type="KEGG" id="bbae:FRD01_09290"/>
<dbReference type="InterPro" id="IPR001789">
    <property type="entry name" value="Sig_transdc_resp-reg_receiver"/>
</dbReference>
<keyword evidence="20" id="KW-1185">Reference proteome</keyword>
<dbReference type="PANTHER" id="PTHR45339:SF5">
    <property type="entry name" value="HISTIDINE KINASE"/>
    <property type="match status" value="1"/>
</dbReference>
<keyword evidence="7" id="KW-0547">Nucleotide-binding</keyword>